<feature type="transmembrane region" description="Helical" evidence="1">
    <location>
        <begin position="67"/>
        <end position="85"/>
    </location>
</feature>
<name>A0A4P5PN14_9ENTE</name>
<dbReference type="OrthoDB" id="2224011at2"/>
<evidence type="ECO:0000256" key="1">
    <source>
        <dbReference type="SAM" id="Phobius"/>
    </source>
</evidence>
<organism evidence="2 3">
    <name type="scientific">Enterococcus florum</name>
    <dbReference type="NCBI Taxonomy" id="2480627"/>
    <lineage>
        <taxon>Bacteria</taxon>
        <taxon>Bacillati</taxon>
        <taxon>Bacillota</taxon>
        <taxon>Bacilli</taxon>
        <taxon>Lactobacillales</taxon>
        <taxon>Enterococcaceae</taxon>
        <taxon>Enterococcus</taxon>
    </lineage>
</organism>
<comment type="caution">
    <text evidence="2">The sequence shown here is derived from an EMBL/GenBank/DDBJ whole genome shotgun (WGS) entry which is preliminary data.</text>
</comment>
<keyword evidence="3" id="KW-1185">Reference proteome</keyword>
<sequence length="172" mass="18896">MNAEKNIYRGLKIFFGFLVTMMGVAAAGLIAIVVILNNSAELQNVIMTAVKQIPNGINAVELVSSPIFIAMVLANIFLYGLLFFFTRRFFKNLQLNRIFVEENVHTAKKISVVLALLSLTVYLPNVYTNIAGLTSDASIIDLTYIVGAVIVWALAKILEKANAIAEENELTV</sequence>
<evidence type="ECO:0008006" key="4">
    <source>
        <dbReference type="Google" id="ProtNLM"/>
    </source>
</evidence>
<dbReference type="AlphaFoldDB" id="A0A4P5PN14"/>
<reference evidence="3" key="1">
    <citation type="submission" date="2019-02" db="EMBL/GenBank/DDBJ databases">
        <title>Draft genome sequence of Enterococcus sp. Gos25-1.</title>
        <authorList>
            <person name="Tanaka N."/>
            <person name="Shiwa Y."/>
            <person name="Fujita N."/>
        </authorList>
    </citation>
    <scope>NUCLEOTIDE SEQUENCE [LARGE SCALE GENOMIC DNA]</scope>
    <source>
        <strain evidence="3">Gos25-1</strain>
    </source>
</reference>
<dbReference type="Proteomes" id="UP000290567">
    <property type="component" value="Unassembled WGS sequence"/>
</dbReference>
<dbReference type="EMBL" id="BJCC01000021">
    <property type="protein sequence ID" value="GCF94593.1"/>
    <property type="molecule type" value="Genomic_DNA"/>
</dbReference>
<evidence type="ECO:0000313" key="3">
    <source>
        <dbReference type="Proteomes" id="UP000290567"/>
    </source>
</evidence>
<dbReference type="InterPro" id="IPR021354">
    <property type="entry name" value="DUF2975"/>
</dbReference>
<protein>
    <recommendedName>
        <fullName evidence="4">DUF2975 domain-containing protein</fullName>
    </recommendedName>
</protein>
<proteinExistence type="predicted"/>
<feature type="transmembrane region" description="Helical" evidence="1">
    <location>
        <begin position="106"/>
        <end position="125"/>
    </location>
</feature>
<keyword evidence="1" id="KW-0472">Membrane</keyword>
<evidence type="ECO:0000313" key="2">
    <source>
        <dbReference type="EMBL" id="GCF94593.1"/>
    </source>
</evidence>
<accession>A0A4P5PN14</accession>
<keyword evidence="1" id="KW-1133">Transmembrane helix</keyword>
<keyword evidence="1" id="KW-0812">Transmembrane</keyword>
<feature type="transmembrane region" description="Helical" evidence="1">
    <location>
        <begin position="137"/>
        <end position="155"/>
    </location>
</feature>
<gene>
    <name evidence="2" type="ORF">NRIC_24840</name>
</gene>
<dbReference type="RefSeq" id="WP_146623016.1">
    <property type="nucleotide sequence ID" value="NZ_BJCC01000021.1"/>
</dbReference>
<feature type="transmembrane region" description="Helical" evidence="1">
    <location>
        <begin position="12"/>
        <end position="36"/>
    </location>
</feature>
<dbReference type="Pfam" id="PF11188">
    <property type="entry name" value="DUF2975"/>
    <property type="match status" value="1"/>
</dbReference>